<evidence type="ECO:0000256" key="3">
    <source>
        <dbReference type="ARBA" id="ARBA00022827"/>
    </source>
</evidence>
<dbReference type="Pfam" id="PF00175">
    <property type="entry name" value="NAD_binding_1"/>
    <property type="match status" value="1"/>
</dbReference>
<feature type="domain" description="Oxidoreductase FAD/NAD(P)-binding" evidence="5">
    <location>
        <begin position="8"/>
        <end position="92"/>
    </location>
</feature>
<keyword evidence="3" id="KW-0274">FAD</keyword>
<gene>
    <name evidence="6" type="ORF">PEVE_00021607</name>
</gene>
<dbReference type="InterPro" id="IPR001433">
    <property type="entry name" value="OxRdtase_FAD/NAD-bd"/>
</dbReference>
<comment type="cofactor">
    <cofactor evidence="1">
        <name>FAD</name>
        <dbReference type="ChEBI" id="CHEBI:57692"/>
    </cofactor>
</comment>
<dbReference type="EC" id="1.6.2.4" evidence="4"/>
<protein>
    <recommendedName>
        <fullName evidence="4">NADPH--hemoprotein reductase</fullName>
        <ecNumber evidence="4">1.6.2.4</ecNumber>
    </recommendedName>
</protein>
<keyword evidence="7" id="KW-1185">Reference proteome</keyword>
<dbReference type="Proteomes" id="UP001159427">
    <property type="component" value="Unassembled WGS sequence"/>
</dbReference>
<evidence type="ECO:0000256" key="4">
    <source>
        <dbReference type="ARBA" id="ARBA00023797"/>
    </source>
</evidence>
<evidence type="ECO:0000313" key="6">
    <source>
        <dbReference type="EMBL" id="CAH3191306.1"/>
    </source>
</evidence>
<proteinExistence type="predicted"/>
<dbReference type="InterPro" id="IPR001709">
    <property type="entry name" value="Flavoprot_Pyr_Nucl_cyt_Rdtase"/>
</dbReference>
<dbReference type="PANTHER" id="PTHR19384:SF17">
    <property type="entry name" value="NADPH--CYTOCHROME P450 REDUCTASE"/>
    <property type="match status" value="1"/>
</dbReference>
<reference evidence="6 7" key="1">
    <citation type="submission" date="2022-05" db="EMBL/GenBank/DDBJ databases">
        <authorList>
            <consortium name="Genoscope - CEA"/>
            <person name="William W."/>
        </authorList>
    </citation>
    <scope>NUCLEOTIDE SEQUENCE [LARGE SCALE GENOMIC DNA]</scope>
</reference>
<organism evidence="6 7">
    <name type="scientific">Porites evermanni</name>
    <dbReference type="NCBI Taxonomy" id="104178"/>
    <lineage>
        <taxon>Eukaryota</taxon>
        <taxon>Metazoa</taxon>
        <taxon>Cnidaria</taxon>
        <taxon>Anthozoa</taxon>
        <taxon>Hexacorallia</taxon>
        <taxon>Scleractinia</taxon>
        <taxon>Fungiina</taxon>
        <taxon>Poritidae</taxon>
        <taxon>Porites</taxon>
    </lineage>
</organism>
<dbReference type="Gene3D" id="3.40.50.80">
    <property type="entry name" value="Nucleotide-binding domain of ferredoxin-NADP reductase (FNR) module"/>
    <property type="match status" value="1"/>
</dbReference>
<keyword evidence="2" id="KW-0285">Flavoprotein</keyword>
<evidence type="ECO:0000256" key="1">
    <source>
        <dbReference type="ARBA" id="ARBA00001974"/>
    </source>
</evidence>
<comment type="caution">
    <text evidence="6">The sequence shown here is derived from an EMBL/GenBank/DDBJ whole genome shotgun (WGS) entry which is preliminary data.</text>
</comment>
<evidence type="ECO:0000256" key="2">
    <source>
        <dbReference type="ARBA" id="ARBA00022630"/>
    </source>
</evidence>
<sequence length="129" mass="14705">LFLLTGKQIGDIVLFFGCRKKSEDYIYEDELTSYEKDGTIADLHVAFSRDQEKKVYVTNQMAENKESIWKILDNGGHIYVCGDARNMARDVHNLLVTIVKENGGMTENEATDYVKKLSAKGRYSVDVWS</sequence>
<dbReference type="SUPFAM" id="SSF52343">
    <property type="entry name" value="Ferredoxin reductase-like, C-terminal NADP-linked domain"/>
    <property type="match status" value="1"/>
</dbReference>
<accession>A0ABN8SI33</accession>
<feature type="non-terminal residue" evidence="6">
    <location>
        <position position="1"/>
    </location>
</feature>
<dbReference type="InterPro" id="IPR039261">
    <property type="entry name" value="FNR_nucleotide-bd"/>
</dbReference>
<name>A0ABN8SI33_9CNID</name>
<dbReference type="PANTHER" id="PTHR19384">
    <property type="entry name" value="NITRIC OXIDE SYNTHASE-RELATED"/>
    <property type="match status" value="1"/>
</dbReference>
<dbReference type="EMBL" id="CALNXI010002893">
    <property type="protein sequence ID" value="CAH3191306.1"/>
    <property type="molecule type" value="Genomic_DNA"/>
</dbReference>
<dbReference type="PRINTS" id="PR00371">
    <property type="entry name" value="FPNCR"/>
</dbReference>
<evidence type="ECO:0000313" key="7">
    <source>
        <dbReference type="Proteomes" id="UP001159427"/>
    </source>
</evidence>
<evidence type="ECO:0000259" key="5">
    <source>
        <dbReference type="Pfam" id="PF00175"/>
    </source>
</evidence>